<accession>A0ABV7Z6L7</accession>
<sequence length="217" mass="22771">MRNDPDVSTRRSVLRSLAAGGGLLVTSSLAEAATRPTLPWPGSLLDQAATSGARRLTLYHHVLSGATFQIQSEAALQLRIMALTLHRHLQAAQALGGRTTITRFAFPAAVLGDAGLFVSCAQQAEVDATDAALALTRTFAEQGHPALAALSAWLAASAAQHQVTLAHLAGLQPTPLRQAPRREVTRPAPRLWGGAPDLALRFPSPEELSATLGSWGG</sequence>
<evidence type="ECO:0000313" key="2">
    <source>
        <dbReference type="EMBL" id="MFC3832943.1"/>
    </source>
</evidence>
<feature type="chain" id="PRO_5046516595" description="Ferritin-like domain-containing protein" evidence="1">
    <location>
        <begin position="33"/>
        <end position="217"/>
    </location>
</feature>
<reference evidence="3" key="1">
    <citation type="journal article" date="2019" name="Int. J. Syst. Evol. Microbiol.">
        <title>The Global Catalogue of Microorganisms (GCM) 10K type strain sequencing project: providing services to taxonomists for standard genome sequencing and annotation.</title>
        <authorList>
            <consortium name="The Broad Institute Genomics Platform"/>
            <consortium name="The Broad Institute Genome Sequencing Center for Infectious Disease"/>
            <person name="Wu L."/>
            <person name="Ma J."/>
        </authorList>
    </citation>
    <scope>NUCLEOTIDE SEQUENCE [LARGE SCALE GENOMIC DNA]</scope>
    <source>
        <strain evidence="3">CCTCC AB 2017081</strain>
    </source>
</reference>
<dbReference type="Proteomes" id="UP001595803">
    <property type="component" value="Unassembled WGS sequence"/>
</dbReference>
<dbReference type="RefSeq" id="WP_322474832.1">
    <property type="nucleotide sequence ID" value="NZ_JBHRZG010000009.1"/>
</dbReference>
<feature type="signal peptide" evidence="1">
    <location>
        <begin position="1"/>
        <end position="32"/>
    </location>
</feature>
<dbReference type="EMBL" id="JBHRZG010000009">
    <property type="protein sequence ID" value="MFC3832943.1"/>
    <property type="molecule type" value="Genomic_DNA"/>
</dbReference>
<dbReference type="InterPro" id="IPR006311">
    <property type="entry name" value="TAT_signal"/>
</dbReference>
<evidence type="ECO:0008006" key="4">
    <source>
        <dbReference type="Google" id="ProtNLM"/>
    </source>
</evidence>
<comment type="caution">
    <text evidence="2">The sequence shown here is derived from an EMBL/GenBank/DDBJ whole genome shotgun (WGS) entry which is preliminary data.</text>
</comment>
<evidence type="ECO:0000256" key="1">
    <source>
        <dbReference type="SAM" id="SignalP"/>
    </source>
</evidence>
<proteinExistence type="predicted"/>
<keyword evidence="3" id="KW-1185">Reference proteome</keyword>
<organism evidence="2 3">
    <name type="scientific">Deinococcus rufus</name>
    <dbReference type="NCBI Taxonomy" id="2136097"/>
    <lineage>
        <taxon>Bacteria</taxon>
        <taxon>Thermotogati</taxon>
        <taxon>Deinococcota</taxon>
        <taxon>Deinococci</taxon>
        <taxon>Deinococcales</taxon>
        <taxon>Deinococcaceae</taxon>
        <taxon>Deinococcus</taxon>
    </lineage>
</organism>
<protein>
    <recommendedName>
        <fullName evidence="4">Ferritin-like domain-containing protein</fullName>
    </recommendedName>
</protein>
<gene>
    <name evidence="2" type="ORF">ACFOSB_08755</name>
</gene>
<dbReference type="PROSITE" id="PS51318">
    <property type="entry name" value="TAT"/>
    <property type="match status" value="1"/>
</dbReference>
<keyword evidence="1" id="KW-0732">Signal</keyword>
<evidence type="ECO:0000313" key="3">
    <source>
        <dbReference type="Proteomes" id="UP001595803"/>
    </source>
</evidence>
<name>A0ABV7Z6L7_9DEIO</name>